<evidence type="ECO:0000256" key="1">
    <source>
        <dbReference type="SAM" id="MobiDB-lite"/>
    </source>
</evidence>
<comment type="caution">
    <text evidence="2">The sequence shown here is derived from an EMBL/GenBank/DDBJ whole genome shotgun (WGS) entry which is preliminary data.</text>
</comment>
<accession>A0AAV7S6V3</accession>
<feature type="compositionally biased region" description="Basic and acidic residues" evidence="1">
    <location>
        <begin position="127"/>
        <end position="137"/>
    </location>
</feature>
<protein>
    <submittedName>
        <fullName evidence="2">Uncharacterized protein</fullName>
    </submittedName>
</protein>
<name>A0AAV7S6V3_PLEWA</name>
<sequence>MGIRATPFRAQTQLQRGPAPPDSPRCPPVCLRLQTLRRAHPCAYSRNPLGSRVLPRPPGTGTGRALARYGNSAARHVLPLLTDLLPLLTDQPEGQATYGAGTFHDSAMMWEVTKTSTTGRQGKMKNKNKEEPKGNKK</sequence>
<evidence type="ECO:0000313" key="3">
    <source>
        <dbReference type="Proteomes" id="UP001066276"/>
    </source>
</evidence>
<evidence type="ECO:0000313" key="2">
    <source>
        <dbReference type="EMBL" id="KAJ1159900.1"/>
    </source>
</evidence>
<dbReference type="AlphaFoldDB" id="A0AAV7S6V3"/>
<feature type="region of interest" description="Disordered" evidence="1">
    <location>
        <begin position="114"/>
        <end position="137"/>
    </location>
</feature>
<dbReference type="Proteomes" id="UP001066276">
    <property type="component" value="Chromosome 4_2"/>
</dbReference>
<organism evidence="2 3">
    <name type="scientific">Pleurodeles waltl</name>
    <name type="common">Iberian ribbed newt</name>
    <dbReference type="NCBI Taxonomy" id="8319"/>
    <lineage>
        <taxon>Eukaryota</taxon>
        <taxon>Metazoa</taxon>
        <taxon>Chordata</taxon>
        <taxon>Craniata</taxon>
        <taxon>Vertebrata</taxon>
        <taxon>Euteleostomi</taxon>
        <taxon>Amphibia</taxon>
        <taxon>Batrachia</taxon>
        <taxon>Caudata</taxon>
        <taxon>Salamandroidea</taxon>
        <taxon>Salamandridae</taxon>
        <taxon>Pleurodelinae</taxon>
        <taxon>Pleurodeles</taxon>
    </lineage>
</organism>
<keyword evidence="3" id="KW-1185">Reference proteome</keyword>
<feature type="region of interest" description="Disordered" evidence="1">
    <location>
        <begin position="1"/>
        <end position="25"/>
    </location>
</feature>
<proteinExistence type="predicted"/>
<gene>
    <name evidence="2" type="ORF">NDU88_000404</name>
</gene>
<reference evidence="2" key="1">
    <citation type="journal article" date="2022" name="bioRxiv">
        <title>Sequencing and chromosome-scale assembly of the giantPleurodeles waltlgenome.</title>
        <authorList>
            <person name="Brown T."/>
            <person name="Elewa A."/>
            <person name="Iarovenko S."/>
            <person name="Subramanian E."/>
            <person name="Araus A.J."/>
            <person name="Petzold A."/>
            <person name="Susuki M."/>
            <person name="Suzuki K.-i.T."/>
            <person name="Hayashi T."/>
            <person name="Toyoda A."/>
            <person name="Oliveira C."/>
            <person name="Osipova E."/>
            <person name="Leigh N.D."/>
            <person name="Simon A."/>
            <person name="Yun M.H."/>
        </authorList>
    </citation>
    <scope>NUCLEOTIDE SEQUENCE</scope>
    <source>
        <strain evidence="2">20211129_DDA</strain>
        <tissue evidence="2">Liver</tissue>
    </source>
</reference>
<dbReference type="EMBL" id="JANPWB010000008">
    <property type="protein sequence ID" value="KAJ1159900.1"/>
    <property type="molecule type" value="Genomic_DNA"/>
</dbReference>